<evidence type="ECO:0000256" key="1">
    <source>
        <dbReference type="SAM" id="MobiDB-lite"/>
    </source>
</evidence>
<dbReference type="Proteomes" id="UP000315295">
    <property type="component" value="Unassembled WGS sequence"/>
</dbReference>
<dbReference type="EMBL" id="VIEB01000032">
    <property type="protein sequence ID" value="TQE11245.1"/>
    <property type="molecule type" value="Genomic_DNA"/>
</dbReference>
<comment type="caution">
    <text evidence="2">The sequence shown here is derived from an EMBL/GenBank/DDBJ whole genome shotgun (WGS) entry which is preliminary data.</text>
</comment>
<accession>A0A540NJQ4</accession>
<evidence type="ECO:0000313" key="3">
    <source>
        <dbReference type="Proteomes" id="UP000315295"/>
    </source>
</evidence>
<gene>
    <name evidence="2" type="ORF">C1H46_003251</name>
</gene>
<evidence type="ECO:0000313" key="2">
    <source>
        <dbReference type="EMBL" id="TQE11245.1"/>
    </source>
</evidence>
<dbReference type="AlphaFoldDB" id="A0A540NJQ4"/>
<protein>
    <submittedName>
        <fullName evidence="2">Uncharacterized protein</fullName>
    </submittedName>
</protein>
<proteinExistence type="predicted"/>
<feature type="region of interest" description="Disordered" evidence="1">
    <location>
        <begin position="1"/>
        <end position="48"/>
    </location>
</feature>
<reference evidence="2 3" key="1">
    <citation type="journal article" date="2019" name="G3 (Bethesda)">
        <title>Sequencing of a Wild Apple (Malus baccata) Genome Unravels the Differences Between Cultivated and Wild Apple Species Regarding Disease Resistance and Cold Tolerance.</title>
        <authorList>
            <person name="Chen X."/>
        </authorList>
    </citation>
    <scope>NUCLEOTIDE SEQUENCE [LARGE SCALE GENOMIC DNA]</scope>
    <source>
        <strain evidence="3">cv. Shandingzi</strain>
        <tissue evidence="2">Leaves</tissue>
    </source>
</reference>
<organism evidence="2 3">
    <name type="scientific">Malus baccata</name>
    <name type="common">Siberian crab apple</name>
    <name type="synonym">Pyrus baccata</name>
    <dbReference type="NCBI Taxonomy" id="106549"/>
    <lineage>
        <taxon>Eukaryota</taxon>
        <taxon>Viridiplantae</taxon>
        <taxon>Streptophyta</taxon>
        <taxon>Embryophyta</taxon>
        <taxon>Tracheophyta</taxon>
        <taxon>Spermatophyta</taxon>
        <taxon>Magnoliopsida</taxon>
        <taxon>eudicotyledons</taxon>
        <taxon>Gunneridae</taxon>
        <taxon>Pentapetalae</taxon>
        <taxon>rosids</taxon>
        <taxon>fabids</taxon>
        <taxon>Rosales</taxon>
        <taxon>Rosaceae</taxon>
        <taxon>Amygdaloideae</taxon>
        <taxon>Maleae</taxon>
        <taxon>Malus</taxon>
    </lineage>
</organism>
<sequence length="114" mass="12732">MGRGERKLIGQPEEGKEEERKGEDRPNPGDPRAPNPPTQRNSDGSKPFFRRFSSHLHLQASPHLFSFILLSRLDRNWAKSATFGDGDSGGSCVDSPNSETISSNWHYTYTSLEA</sequence>
<keyword evidence="3" id="KW-1185">Reference proteome</keyword>
<feature type="compositionally biased region" description="Pro residues" evidence="1">
    <location>
        <begin position="28"/>
        <end position="37"/>
    </location>
</feature>
<name>A0A540NJQ4_MALBA</name>
<feature type="compositionally biased region" description="Basic and acidic residues" evidence="1">
    <location>
        <begin position="1"/>
        <end position="27"/>
    </location>
</feature>